<dbReference type="PaxDb" id="3847-GLYMA17G33620.1"/>
<dbReference type="InParanoid" id="K7MNA9"/>
<keyword evidence="3" id="KW-1185">Reference proteome</keyword>
<protein>
    <submittedName>
        <fullName evidence="1 2">Uncharacterized protein</fullName>
    </submittedName>
</protein>
<reference evidence="1" key="3">
    <citation type="submission" date="2018-07" db="EMBL/GenBank/DDBJ databases">
        <title>WGS assembly of Glycine max.</title>
        <authorList>
            <person name="Schmutz J."/>
            <person name="Cannon S."/>
            <person name="Schlueter J."/>
            <person name="Ma J."/>
            <person name="Mitros T."/>
            <person name="Nelson W."/>
            <person name="Hyten D."/>
            <person name="Song Q."/>
            <person name="Thelen J."/>
            <person name="Cheng J."/>
            <person name="Xu D."/>
            <person name="Hellsten U."/>
            <person name="May G."/>
            <person name="Yu Y."/>
            <person name="Sakurai T."/>
            <person name="Umezawa T."/>
            <person name="Bhattacharyya M."/>
            <person name="Sandhu D."/>
            <person name="Valliyodan B."/>
            <person name="Lindquist E."/>
            <person name="Peto M."/>
            <person name="Grant D."/>
            <person name="Shu S."/>
            <person name="Goodstein D."/>
            <person name="Barry K."/>
            <person name="Futrell-Griggs M."/>
            <person name="Abernathy B."/>
            <person name="Du J."/>
            <person name="Tian Z."/>
            <person name="Zhu L."/>
            <person name="Gill N."/>
            <person name="Joshi T."/>
            <person name="Libault M."/>
            <person name="Sethuraman A."/>
            <person name="Zhang X."/>
            <person name="Shinozaki K."/>
            <person name="Nguyen H."/>
            <person name="Wing R."/>
            <person name="Cregan P."/>
            <person name="Specht J."/>
            <person name="Grimwood J."/>
            <person name="Rokhsar D."/>
            <person name="Stacey G."/>
            <person name="Shoemaker R."/>
            <person name="Jackson S."/>
        </authorList>
    </citation>
    <scope>NUCLEOTIDE SEQUENCE</scope>
    <source>
        <tissue evidence="1">Callus</tissue>
    </source>
</reference>
<dbReference type="SMR" id="K7MNA9"/>
<proteinExistence type="predicted"/>
<evidence type="ECO:0000313" key="1">
    <source>
        <dbReference type="EMBL" id="KRH05326.1"/>
    </source>
</evidence>
<evidence type="ECO:0000313" key="3">
    <source>
        <dbReference type="Proteomes" id="UP000008827"/>
    </source>
</evidence>
<dbReference type="EMBL" id="CM000850">
    <property type="protein sequence ID" value="KRH05326.1"/>
    <property type="molecule type" value="Genomic_DNA"/>
</dbReference>
<dbReference type="Gramene" id="KRH05326">
    <property type="protein sequence ID" value="KRH05326"/>
    <property type="gene ID" value="GLYMA_17G220400"/>
</dbReference>
<dbReference type="AlphaFoldDB" id="K7MNA9"/>
<reference evidence="1 2" key="1">
    <citation type="journal article" date="2010" name="Nature">
        <title>Genome sequence of the palaeopolyploid soybean.</title>
        <authorList>
            <person name="Schmutz J."/>
            <person name="Cannon S.B."/>
            <person name="Schlueter J."/>
            <person name="Ma J."/>
            <person name="Mitros T."/>
            <person name="Nelson W."/>
            <person name="Hyten D.L."/>
            <person name="Song Q."/>
            <person name="Thelen J.J."/>
            <person name="Cheng J."/>
            <person name="Xu D."/>
            <person name="Hellsten U."/>
            <person name="May G.D."/>
            <person name="Yu Y."/>
            <person name="Sakurai T."/>
            <person name="Umezawa T."/>
            <person name="Bhattacharyya M.K."/>
            <person name="Sandhu D."/>
            <person name="Valliyodan B."/>
            <person name="Lindquist E."/>
            <person name="Peto M."/>
            <person name="Grant D."/>
            <person name="Shu S."/>
            <person name="Goodstein D."/>
            <person name="Barry K."/>
            <person name="Futrell-Griggs M."/>
            <person name="Abernathy B."/>
            <person name="Du J."/>
            <person name="Tian Z."/>
            <person name="Zhu L."/>
            <person name="Gill N."/>
            <person name="Joshi T."/>
            <person name="Libault M."/>
            <person name="Sethuraman A."/>
            <person name="Zhang X.-C."/>
            <person name="Shinozaki K."/>
            <person name="Nguyen H.T."/>
            <person name="Wing R.A."/>
            <person name="Cregan P."/>
            <person name="Specht J."/>
            <person name="Grimwood J."/>
            <person name="Rokhsar D."/>
            <person name="Stacey G."/>
            <person name="Shoemaker R.C."/>
            <person name="Jackson S.A."/>
        </authorList>
    </citation>
    <scope>NUCLEOTIDE SEQUENCE</scope>
    <source>
        <strain evidence="2">cv. Williams 82</strain>
        <tissue evidence="1">Callus</tissue>
    </source>
</reference>
<evidence type="ECO:0000313" key="2">
    <source>
        <dbReference type="EnsemblPlants" id="KRH05326"/>
    </source>
</evidence>
<dbReference type="HOGENOM" id="CLU_2709745_0_0_1"/>
<name>K7MNA9_SOYBN</name>
<organism evidence="1">
    <name type="scientific">Glycine max</name>
    <name type="common">Soybean</name>
    <name type="synonym">Glycine hispida</name>
    <dbReference type="NCBI Taxonomy" id="3847"/>
    <lineage>
        <taxon>Eukaryota</taxon>
        <taxon>Viridiplantae</taxon>
        <taxon>Streptophyta</taxon>
        <taxon>Embryophyta</taxon>
        <taxon>Tracheophyta</taxon>
        <taxon>Spermatophyta</taxon>
        <taxon>Magnoliopsida</taxon>
        <taxon>eudicotyledons</taxon>
        <taxon>Gunneridae</taxon>
        <taxon>Pentapetalae</taxon>
        <taxon>rosids</taxon>
        <taxon>fabids</taxon>
        <taxon>Fabales</taxon>
        <taxon>Fabaceae</taxon>
        <taxon>Papilionoideae</taxon>
        <taxon>50 kb inversion clade</taxon>
        <taxon>NPAAA clade</taxon>
        <taxon>indigoferoid/millettioid clade</taxon>
        <taxon>Phaseoleae</taxon>
        <taxon>Glycine</taxon>
        <taxon>Glycine subgen. Soja</taxon>
    </lineage>
</organism>
<gene>
    <name evidence="1" type="ORF">GLYMA_17G220400</name>
</gene>
<reference evidence="2" key="2">
    <citation type="submission" date="2018-02" db="UniProtKB">
        <authorList>
            <consortium name="EnsemblPlants"/>
        </authorList>
    </citation>
    <scope>IDENTIFICATION</scope>
    <source>
        <strain evidence="2">Williams 82</strain>
    </source>
</reference>
<sequence length="73" mass="8717">MLDLTMQPLYLNNEHFLFSHQYCIKSMKFKNMSKCLIPSHILAWHLKKTDESQLLTKLQPLLTRKYTQIYTSA</sequence>
<accession>K7MNA9</accession>
<dbReference type="EnsemblPlants" id="KRH05326">
    <property type="protein sequence ID" value="KRH05326"/>
    <property type="gene ID" value="GLYMA_17G220400"/>
</dbReference>
<dbReference type="Proteomes" id="UP000008827">
    <property type="component" value="Chromosome 17"/>
</dbReference>